<proteinExistence type="predicted"/>
<dbReference type="AlphaFoldDB" id="A0A6N3I3E8"/>
<organism evidence="1">
    <name type="scientific">Clostridium symbiosum</name>
    <name type="common">Bacteroides symbiosus</name>
    <dbReference type="NCBI Taxonomy" id="1512"/>
    <lineage>
        <taxon>Bacteria</taxon>
        <taxon>Bacillati</taxon>
        <taxon>Bacillota</taxon>
        <taxon>Clostridia</taxon>
        <taxon>Lachnospirales</taxon>
        <taxon>Lachnospiraceae</taxon>
        <taxon>Otoolea</taxon>
    </lineage>
</organism>
<accession>A0A6N3I3E8</accession>
<evidence type="ECO:0000313" key="1">
    <source>
        <dbReference type="EMBL" id="VYU82523.1"/>
    </source>
</evidence>
<protein>
    <submittedName>
        <fullName evidence="1">Uncharacterized protein</fullName>
    </submittedName>
</protein>
<reference evidence="1" key="1">
    <citation type="submission" date="2019-11" db="EMBL/GenBank/DDBJ databases">
        <authorList>
            <person name="Feng L."/>
        </authorList>
    </citation>
    <scope>NUCLEOTIDE SEQUENCE</scope>
    <source>
        <strain evidence="1">CsymbiosumLFYP84</strain>
    </source>
</reference>
<dbReference type="EMBL" id="CACRUA010000083">
    <property type="protein sequence ID" value="VYU82523.1"/>
    <property type="molecule type" value="Genomic_DNA"/>
</dbReference>
<gene>
    <name evidence="1" type="ORF">CSLFYP84_04660</name>
</gene>
<name>A0A6N3I3E8_CLOSY</name>
<sequence>MQVRTLPVLPARSSHHRTWSVPDASSILNYPHVFLKGMIIPSNYAMIKSESINSACIVI</sequence>